<evidence type="ECO:0000313" key="8">
    <source>
        <dbReference type="Proteomes" id="UP000027647"/>
    </source>
</evidence>
<comment type="function">
    <text evidence="4">Methylates the class 1 translation termination release factors RF1/PrfA and RF2/PrfB on the glutamine residue of the universally conserved GGQ motif.</text>
</comment>
<evidence type="ECO:0000313" key="7">
    <source>
        <dbReference type="EMBL" id="KEO89835.1"/>
    </source>
</evidence>
<dbReference type="InterPro" id="IPR050320">
    <property type="entry name" value="N5-glutamine_MTase"/>
</dbReference>
<keyword evidence="2 4" id="KW-0808">Transferase</keyword>
<dbReference type="SUPFAM" id="SSF53335">
    <property type="entry name" value="S-adenosyl-L-methionine-dependent methyltransferases"/>
    <property type="match status" value="1"/>
</dbReference>
<comment type="similarity">
    <text evidence="4">Belongs to the protein N5-glutamine methyltransferase family. PrmC subfamily.</text>
</comment>
<evidence type="ECO:0000259" key="6">
    <source>
        <dbReference type="Pfam" id="PF17827"/>
    </source>
</evidence>
<comment type="caution">
    <text evidence="7">The sequence shown here is derived from an EMBL/GenBank/DDBJ whole genome shotgun (WGS) entry which is preliminary data.</text>
</comment>
<evidence type="ECO:0000256" key="1">
    <source>
        <dbReference type="ARBA" id="ARBA00022603"/>
    </source>
</evidence>
<keyword evidence="1 4" id="KW-0489">Methyltransferase</keyword>
<dbReference type="eggNOG" id="COG2890">
    <property type="taxonomic scope" value="Bacteria"/>
</dbReference>
<dbReference type="NCBIfam" id="TIGR00536">
    <property type="entry name" value="hemK_fam"/>
    <property type="match status" value="1"/>
</dbReference>
<dbReference type="PROSITE" id="PS00092">
    <property type="entry name" value="N6_MTASE"/>
    <property type="match status" value="1"/>
</dbReference>
<organism evidence="7 8">
    <name type="scientific">Erythrobacter longus</name>
    <dbReference type="NCBI Taxonomy" id="1044"/>
    <lineage>
        <taxon>Bacteria</taxon>
        <taxon>Pseudomonadati</taxon>
        <taxon>Pseudomonadota</taxon>
        <taxon>Alphaproteobacteria</taxon>
        <taxon>Sphingomonadales</taxon>
        <taxon>Erythrobacteraceae</taxon>
        <taxon>Erythrobacter/Porphyrobacter group</taxon>
        <taxon>Erythrobacter</taxon>
    </lineage>
</organism>
<dbReference type="GO" id="GO:0032259">
    <property type="term" value="P:methylation"/>
    <property type="evidence" value="ECO:0007669"/>
    <property type="project" value="UniProtKB-KW"/>
</dbReference>
<dbReference type="Pfam" id="PF13847">
    <property type="entry name" value="Methyltransf_31"/>
    <property type="match status" value="1"/>
</dbReference>
<protein>
    <recommendedName>
        <fullName evidence="4">Release factor glutamine methyltransferase</fullName>
        <shortName evidence="4">RF MTase</shortName>
        <ecNumber evidence="4">2.1.1.297</ecNumber>
    </recommendedName>
    <alternativeName>
        <fullName evidence="4">N5-glutamine methyltransferase PrmC</fullName>
    </alternativeName>
    <alternativeName>
        <fullName evidence="4">Protein-(glutamine-N5) MTase PrmC</fullName>
    </alternativeName>
    <alternativeName>
        <fullName evidence="4">Protein-glutamine N-methyltransferase PrmC</fullName>
    </alternativeName>
</protein>
<dbReference type="RefSeq" id="WP_034960408.1">
    <property type="nucleotide sequence ID" value="NZ_JMIW01000004.1"/>
</dbReference>
<dbReference type="InterPro" id="IPR019874">
    <property type="entry name" value="RF_methyltr_PrmC"/>
</dbReference>
<name>A0A074MAQ0_ERYLO</name>
<comment type="catalytic activity">
    <reaction evidence="4">
        <text>L-glutaminyl-[peptide chain release factor] + S-adenosyl-L-methionine = N(5)-methyl-L-glutaminyl-[peptide chain release factor] + S-adenosyl-L-homocysteine + H(+)</text>
        <dbReference type="Rhea" id="RHEA:42896"/>
        <dbReference type="Rhea" id="RHEA-COMP:10271"/>
        <dbReference type="Rhea" id="RHEA-COMP:10272"/>
        <dbReference type="ChEBI" id="CHEBI:15378"/>
        <dbReference type="ChEBI" id="CHEBI:30011"/>
        <dbReference type="ChEBI" id="CHEBI:57856"/>
        <dbReference type="ChEBI" id="CHEBI:59789"/>
        <dbReference type="ChEBI" id="CHEBI:61891"/>
        <dbReference type="EC" id="2.1.1.297"/>
    </reaction>
</comment>
<accession>A0A074MAQ0</accession>
<dbReference type="Pfam" id="PF17827">
    <property type="entry name" value="PrmC_N"/>
    <property type="match status" value="1"/>
</dbReference>
<dbReference type="PANTHER" id="PTHR18895">
    <property type="entry name" value="HEMK METHYLTRANSFERASE"/>
    <property type="match status" value="1"/>
</dbReference>
<feature type="domain" description="Methyltransferase" evidence="5">
    <location>
        <begin position="108"/>
        <end position="190"/>
    </location>
</feature>
<dbReference type="GO" id="GO:0102559">
    <property type="term" value="F:peptide chain release factor N(5)-glutamine methyltransferase activity"/>
    <property type="evidence" value="ECO:0007669"/>
    <property type="project" value="UniProtKB-EC"/>
</dbReference>
<feature type="binding site" evidence="4">
    <location>
        <position position="172"/>
    </location>
    <ligand>
        <name>S-adenosyl-L-methionine</name>
        <dbReference type="ChEBI" id="CHEBI:59789"/>
    </ligand>
</feature>
<feature type="binding site" evidence="4">
    <location>
        <begin position="114"/>
        <end position="118"/>
    </location>
    <ligand>
        <name>S-adenosyl-L-methionine</name>
        <dbReference type="ChEBI" id="CHEBI:59789"/>
    </ligand>
</feature>
<proteinExistence type="inferred from homology"/>
<dbReference type="InterPro" id="IPR029063">
    <property type="entry name" value="SAM-dependent_MTases_sf"/>
</dbReference>
<dbReference type="InterPro" id="IPR002052">
    <property type="entry name" value="DNA_methylase_N6_adenine_CS"/>
</dbReference>
<dbReference type="GO" id="GO:0003676">
    <property type="term" value="F:nucleic acid binding"/>
    <property type="evidence" value="ECO:0007669"/>
    <property type="project" value="InterPro"/>
</dbReference>
<keyword evidence="8" id="KW-1185">Reference proteome</keyword>
<sequence length="279" mass="30500">MRTADAIRAASTQLEATSDTARLDAELLMAHALGVTRSDMLLRHMQDAAPVAFDSLIARRAAHEPVAYITGKQEFYGREFSVEPGALIPRPDSEVLIDTALELCPDPKRVLDLGTGSGALLFTILLERPKAQGVGIDASQQAIEIALDNGTGFDAAEHLMDDWEWKLHCRDWTTPGWAKDLGQFDLIVCNPPYVETSASLEPDVRDFEPASALFAGSEGLDDYRILIPQLRALMTDDAVAIFEIGYTQAQAVTQIAQDQGFSVELHHDLAGRPRCLVLT</sequence>
<dbReference type="InterPro" id="IPR040758">
    <property type="entry name" value="PrmC_N"/>
</dbReference>
<dbReference type="AlphaFoldDB" id="A0A074MAQ0"/>
<feature type="binding site" evidence="4">
    <location>
        <position position="137"/>
    </location>
    <ligand>
        <name>S-adenosyl-L-methionine</name>
        <dbReference type="ChEBI" id="CHEBI:59789"/>
    </ligand>
</feature>
<dbReference type="EC" id="2.1.1.297" evidence="4"/>
<feature type="domain" description="Release factor glutamine methyltransferase N-terminal" evidence="6">
    <location>
        <begin position="5"/>
        <end position="71"/>
    </location>
</feature>
<dbReference type="CDD" id="cd02440">
    <property type="entry name" value="AdoMet_MTases"/>
    <property type="match status" value="1"/>
</dbReference>
<gene>
    <name evidence="4" type="primary">prmC</name>
    <name evidence="7" type="ORF">EH31_11830</name>
</gene>
<evidence type="ECO:0000256" key="3">
    <source>
        <dbReference type="ARBA" id="ARBA00022691"/>
    </source>
</evidence>
<reference evidence="7 8" key="1">
    <citation type="submission" date="2014-04" db="EMBL/GenBank/DDBJ databases">
        <title>A comprehensive comparison of genomes of Erythrobacter spp. strains.</title>
        <authorList>
            <person name="Zheng Q."/>
        </authorList>
    </citation>
    <scope>NUCLEOTIDE SEQUENCE [LARGE SCALE GENOMIC DNA]</scope>
    <source>
        <strain evidence="7 8">DSM 6997</strain>
    </source>
</reference>
<dbReference type="Gene3D" id="3.40.50.150">
    <property type="entry name" value="Vaccinia Virus protein VP39"/>
    <property type="match status" value="1"/>
</dbReference>
<dbReference type="NCBIfam" id="TIGR03534">
    <property type="entry name" value="RF_mod_PrmC"/>
    <property type="match status" value="1"/>
</dbReference>
<dbReference type="Proteomes" id="UP000027647">
    <property type="component" value="Unassembled WGS sequence"/>
</dbReference>
<keyword evidence="3 4" id="KW-0949">S-adenosyl-L-methionine</keyword>
<dbReference type="OrthoDB" id="9800643at2"/>
<evidence type="ECO:0000256" key="4">
    <source>
        <dbReference type="HAMAP-Rule" id="MF_02126"/>
    </source>
</evidence>
<dbReference type="Gene3D" id="1.10.8.10">
    <property type="entry name" value="DNA helicase RuvA subunit, C-terminal domain"/>
    <property type="match status" value="1"/>
</dbReference>
<feature type="binding site" evidence="4">
    <location>
        <position position="190"/>
    </location>
    <ligand>
        <name>S-adenosyl-L-methionine</name>
        <dbReference type="ChEBI" id="CHEBI:59789"/>
    </ligand>
</feature>
<dbReference type="STRING" id="1044.EH31_11830"/>
<dbReference type="PANTHER" id="PTHR18895:SF74">
    <property type="entry name" value="MTRF1L RELEASE FACTOR GLUTAMINE METHYLTRANSFERASE"/>
    <property type="match status" value="1"/>
</dbReference>
<dbReference type="HAMAP" id="MF_02126">
    <property type="entry name" value="RF_methyltr_PrmC"/>
    <property type="match status" value="1"/>
</dbReference>
<evidence type="ECO:0000256" key="2">
    <source>
        <dbReference type="ARBA" id="ARBA00022679"/>
    </source>
</evidence>
<dbReference type="InterPro" id="IPR004556">
    <property type="entry name" value="HemK-like"/>
</dbReference>
<dbReference type="EMBL" id="JMIW01000004">
    <property type="protein sequence ID" value="KEO89835.1"/>
    <property type="molecule type" value="Genomic_DNA"/>
</dbReference>
<evidence type="ECO:0000259" key="5">
    <source>
        <dbReference type="Pfam" id="PF13847"/>
    </source>
</evidence>
<dbReference type="InterPro" id="IPR025714">
    <property type="entry name" value="Methyltranfer_dom"/>
</dbReference>
<feature type="binding site" evidence="4">
    <location>
        <begin position="190"/>
        <end position="193"/>
    </location>
    <ligand>
        <name>substrate</name>
    </ligand>
</feature>